<name>A0A1I3JNT2_9SPIR</name>
<evidence type="ECO:0000313" key="2">
    <source>
        <dbReference type="Proteomes" id="UP000182737"/>
    </source>
</evidence>
<dbReference type="Proteomes" id="UP000182737">
    <property type="component" value="Unassembled WGS sequence"/>
</dbReference>
<evidence type="ECO:0000313" key="1">
    <source>
        <dbReference type="EMBL" id="SFI61826.1"/>
    </source>
</evidence>
<dbReference type="RefSeq" id="WP_074930990.1">
    <property type="nucleotide sequence ID" value="NZ_FORI01000003.1"/>
</dbReference>
<sequence>MENKKNEQILSLVSKAHQPALQKAIDFMENPTQQTAEAVAEVMNELFEIKQNMRKRDEVVTHLDYVIKYAVRATIDFPSTQKFFDVKTAHKNGKITNSEEMLKRLLQHFNNPIDFVSCIDFNYNNLKKLMGDKFMNDNSDIISESDVAPAVYMRKDSADTSK</sequence>
<reference evidence="2" key="1">
    <citation type="submission" date="2016-10" db="EMBL/GenBank/DDBJ databases">
        <authorList>
            <person name="Varghese N."/>
            <person name="Submissions S."/>
        </authorList>
    </citation>
    <scope>NUCLEOTIDE SEQUENCE [LARGE SCALE GENOMIC DNA]</scope>
    <source>
        <strain evidence="2">XBD1002</strain>
    </source>
</reference>
<dbReference type="EMBL" id="FORI01000003">
    <property type="protein sequence ID" value="SFI61826.1"/>
    <property type="molecule type" value="Genomic_DNA"/>
</dbReference>
<protein>
    <submittedName>
        <fullName evidence="1">Uncharacterized protein</fullName>
    </submittedName>
</protein>
<keyword evidence="2" id="KW-1185">Reference proteome</keyword>
<gene>
    <name evidence="1" type="ORF">SAMN04487775_103146</name>
</gene>
<accession>A0A1I3JNT2</accession>
<dbReference type="AlphaFoldDB" id="A0A1I3JNT2"/>
<organism evidence="1 2">
    <name type="scientific">Treponema bryantii</name>
    <dbReference type="NCBI Taxonomy" id="163"/>
    <lineage>
        <taxon>Bacteria</taxon>
        <taxon>Pseudomonadati</taxon>
        <taxon>Spirochaetota</taxon>
        <taxon>Spirochaetia</taxon>
        <taxon>Spirochaetales</taxon>
        <taxon>Treponemataceae</taxon>
        <taxon>Treponema</taxon>
    </lineage>
</organism>
<proteinExistence type="predicted"/>